<gene>
    <name evidence="9" type="ORF">DXC51_00490</name>
</gene>
<feature type="transmembrane region" description="Helical" evidence="7">
    <location>
        <begin position="266"/>
        <end position="285"/>
    </location>
</feature>
<comment type="similarity">
    <text evidence="7">Belongs to the binding-protein-dependent transport system permease family.</text>
</comment>
<dbReference type="Proteomes" id="UP000260812">
    <property type="component" value="Unassembled WGS sequence"/>
</dbReference>
<evidence type="ECO:0000256" key="6">
    <source>
        <dbReference type="ARBA" id="ARBA00023136"/>
    </source>
</evidence>
<evidence type="ECO:0000313" key="10">
    <source>
        <dbReference type="Proteomes" id="UP000260812"/>
    </source>
</evidence>
<feature type="transmembrane region" description="Helical" evidence="7">
    <location>
        <begin position="114"/>
        <end position="136"/>
    </location>
</feature>
<feature type="transmembrane region" description="Helical" evidence="7">
    <location>
        <begin position="78"/>
        <end position="102"/>
    </location>
</feature>
<evidence type="ECO:0000313" key="9">
    <source>
        <dbReference type="EMBL" id="RGE64851.1"/>
    </source>
</evidence>
<dbReference type="CDD" id="cd06261">
    <property type="entry name" value="TM_PBP2"/>
    <property type="match status" value="1"/>
</dbReference>
<evidence type="ECO:0000256" key="7">
    <source>
        <dbReference type="RuleBase" id="RU363032"/>
    </source>
</evidence>
<dbReference type="AlphaFoldDB" id="A0A3E3ICZ0"/>
<dbReference type="Pfam" id="PF00528">
    <property type="entry name" value="BPD_transp_1"/>
    <property type="match status" value="1"/>
</dbReference>
<comment type="caution">
    <text evidence="9">The sequence shown here is derived from an EMBL/GenBank/DDBJ whole genome shotgun (WGS) entry which is preliminary data.</text>
</comment>
<evidence type="ECO:0000256" key="4">
    <source>
        <dbReference type="ARBA" id="ARBA00022692"/>
    </source>
</evidence>
<evidence type="ECO:0000256" key="2">
    <source>
        <dbReference type="ARBA" id="ARBA00022448"/>
    </source>
</evidence>
<organism evidence="9 10">
    <name type="scientific">Eisenbergiella massiliensis</name>
    <dbReference type="NCBI Taxonomy" id="1720294"/>
    <lineage>
        <taxon>Bacteria</taxon>
        <taxon>Bacillati</taxon>
        <taxon>Bacillota</taxon>
        <taxon>Clostridia</taxon>
        <taxon>Lachnospirales</taxon>
        <taxon>Lachnospiraceae</taxon>
        <taxon>Eisenbergiella</taxon>
    </lineage>
</organism>
<evidence type="ECO:0000256" key="1">
    <source>
        <dbReference type="ARBA" id="ARBA00004651"/>
    </source>
</evidence>
<comment type="subcellular location">
    <subcellularLocation>
        <location evidence="1 7">Cell membrane</location>
        <topology evidence="1 7">Multi-pass membrane protein</topology>
    </subcellularLocation>
</comment>
<feature type="transmembrane region" description="Helical" evidence="7">
    <location>
        <begin position="148"/>
        <end position="166"/>
    </location>
</feature>
<feature type="transmembrane region" description="Helical" evidence="7">
    <location>
        <begin position="21"/>
        <end position="43"/>
    </location>
</feature>
<reference evidence="9" key="1">
    <citation type="submission" date="2018-08" db="EMBL/GenBank/DDBJ databases">
        <title>A genome reference for cultivated species of the human gut microbiota.</title>
        <authorList>
            <person name="Zou Y."/>
            <person name="Xue W."/>
            <person name="Luo G."/>
        </authorList>
    </citation>
    <scope>NUCLEOTIDE SEQUENCE [LARGE SCALE GENOMIC DNA]</scope>
    <source>
        <strain evidence="9">TF05-5AC</strain>
    </source>
</reference>
<proteinExistence type="inferred from homology"/>
<keyword evidence="5 7" id="KW-1133">Transmembrane helix</keyword>
<feature type="transmembrane region" description="Helical" evidence="7">
    <location>
        <begin position="187"/>
        <end position="209"/>
    </location>
</feature>
<keyword evidence="3" id="KW-1003">Cell membrane</keyword>
<dbReference type="GO" id="GO:0005886">
    <property type="term" value="C:plasma membrane"/>
    <property type="evidence" value="ECO:0007669"/>
    <property type="project" value="UniProtKB-SubCell"/>
</dbReference>
<dbReference type="GO" id="GO:0055085">
    <property type="term" value="P:transmembrane transport"/>
    <property type="evidence" value="ECO:0007669"/>
    <property type="project" value="InterPro"/>
</dbReference>
<feature type="domain" description="ABC transmembrane type-1" evidence="8">
    <location>
        <begin position="79"/>
        <end position="279"/>
    </location>
</feature>
<dbReference type="PANTHER" id="PTHR43744:SF9">
    <property type="entry name" value="POLYGALACTURONAN_RHAMNOGALACTURONAN TRANSPORT SYSTEM PERMEASE PROTEIN YTCP"/>
    <property type="match status" value="1"/>
</dbReference>
<dbReference type="Gene3D" id="1.10.3720.10">
    <property type="entry name" value="MetI-like"/>
    <property type="match status" value="1"/>
</dbReference>
<dbReference type="InterPro" id="IPR000515">
    <property type="entry name" value="MetI-like"/>
</dbReference>
<dbReference type="EMBL" id="QVLV01000001">
    <property type="protein sequence ID" value="RGE64851.1"/>
    <property type="molecule type" value="Genomic_DNA"/>
</dbReference>
<keyword evidence="4 7" id="KW-0812">Transmembrane</keyword>
<dbReference type="InterPro" id="IPR035906">
    <property type="entry name" value="MetI-like_sf"/>
</dbReference>
<keyword evidence="2 7" id="KW-0813">Transport</keyword>
<keyword evidence="6 7" id="KW-0472">Membrane</keyword>
<protein>
    <submittedName>
        <fullName evidence="9">Carbohydrate ABC transporter permease</fullName>
    </submittedName>
</protein>
<sequence>MKIWKKSRRTKEDWVFDIINYLLLILIALITLYPFYYILILSLNEGNDAVLGGIFLLPRMFTLENYKEFFSDSSWLNALWVTFLRTVGGTAIGVFFTCMVSYAFSRTDLLGQKIYIKVVVFAMYFSGGIIPFYILLKGLGLINTFQVYIVPGALNMFFVLVGISFFQSVPSELIESSYLDGASEFKTFLKIVLPVSMPLIATMTLFIAVNHWNSWIDSAYYVQNNDLRTLAYKMREVINQSMSPTTTDSTTLQYASNHSKTTTTSLQMAAMIVSVAPILCVYPFLQKYFTQGMMLGAVKG</sequence>
<evidence type="ECO:0000256" key="5">
    <source>
        <dbReference type="ARBA" id="ARBA00022989"/>
    </source>
</evidence>
<dbReference type="PANTHER" id="PTHR43744">
    <property type="entry name" value="ABC TRANSPORTER PERMEASE PROTEIN MG189-RELATED-RELATED"/>
    <property type="match status" value="1"/>
</dbReference>
<evidence type="ECO:0000256" key="3">
    <source>
        <dbReference type="ARBA" id="ARBA00022475"/>
    </source>
</evidence>
<dbReference type="SUPFAM" id="SSF161098">
    <property type="entry name" value="MetI-like"/>
    <property type="match status" value="1"/>
</dbReference>
<name>A0A3E3ICZ0_9FIRM</name>
<dbReference type="PROSITE" id="PS50928">
    <property type="entry name" value="ABC_TM1"/>
    <property type="match status" value="1"/>
</dbReference>
<dbReference type="GeneID" id="97985400"/>
<accession>A0A3E3ICZ0</accession>
<dbReference type="RefSeq" id="WP_102287230.1">
    <property type="nucleotide sequence ID" value="NZ_JBKUNB010000024.1"/>
</dbReference>
<keyword evidence="10" id="KW-1185">Reference proteome</keyword>
<evidence type="ECO:0000259" key="8">
    <source>
        <dbReference type="PROSITE" id="PS50928"/>
    </source>
</evidence>